<dbReference type="InterPro" id="IPR002401">
    <property type="entry name" value="Cyt_P450_E_grp-I"/>
</dbReference>
<keyword evidence="13" id="KW-0472">Membrane</keyword>
<accession>A0A315W612</accession>
<dbReference type="AlphaFoldDB" id="A0A315W612"/>
<evidence type="ECO:0000256" key="10">
    <source>
        <dbReference type="ARBA" id="ARBA00023002"/>
    </source>
</evidence>
<gene>
    <name evidence="18" type="ORF">CCH79_00013821</name>
</gene>
<dbReference type="InterPro" id="IPR017972">
    <property type="entry name" value="Cyt_P450_CS"/>
</dbReference>
<evidence type="ECO:0000313" key="18">
    <source>
        <dbReference type="EMBL" id="PWA27245.1"/>
    </source>
</evidence>
<dbReference type="GO" id="GO:0005789">
    <property type="term" value="C:endoplasmic reticulum membrane"/>
    <property type="evidence" value="ECO:0007669"/>
    <property type="project" value="UniProtKB-SubCell"/>
</dbReference>
<comment type="subcellular location">
    <subcellularLocation>
        <location evidence="3">Endoplasmic reticulum membrane</location>
        <topology evidence="3">Peripheral membrane protein</topology>
    </subcellularLocation>
    <subcellularLocation>
        <location evidence="2">Microsome membrane</location>
        <topology evidence="2">Peripheral membrane protein</topology>
    </subcellularLocation>
</comment>
<comment type="cofactor">
    <cofactor evidence="1 16">
        <name>heme</name>
        <dbReference type="ChEBI" id="CHEBI:30413"/>
    </cofactor>
</comment>
<dbReference type="PANTHER" id="PTHR24302">
    <property type="entry name" value="CYTOCHROME P450 FAMILY 3"/>
    <property type="match status" value="1"/>
</dbReference>
<dbReference type="GO" id="GO:0016712">
    <property type="term" value="F:oxidoreductase activity, acting on paired donors, with incorporation or reduction of molecular oxygen, reduced flavin or flavoprotein as one donor, and incorporation of one atom of oxygen"/>
    <property type="evidence" value="ECO:0007669"/>
    <property type="project" value="UniProtKB-EC"/>
</dbReference>
<feature type="binding site" description="axial binding residue" evidence="16">
    <location>
        <position position="545"/>
    </location>
    <ligand>
        <name>heme</name>
        <dbReference type="ChEBI" id="CHEBI:30413"/>
    </ligand>
    <ligandPart>
        <name>Fe</name>
        <dbReference type="ChEBI" id="CHEBI:18248"/>
    </ligandPart>
</feature>
<name>A0A315W612_GAMAF</name>
<protein>
    <recommendedName>
        <fullName evidence="5">unspecific monooxygenase</fullName>
        <ecNumber evidence="5">1.14.14.1</ecNumber>
    </recommendedName>
</protein>
<evidence type="ECO:0000256" key="16">
    <source>
        <dbReference type="PIRSR" id="PIRSR602401-1"/>
    </source>
</evidence>
<evidence type="ECO:0000256" key="7">
    <source>
        <dbReference type="ARBA" id="ARBA00022723"/>
    </source>
</evidence>
<evidence type="ECO:0000256" key="6">
    <source>
        <dbReference type="ARBA" id="ARBA00022617"/>
    </source>
</evidence>
<organism evidence="18 19">
    <name type="scientific">Gambusia affinis</name>
    <name type="common">Western mosquitofish</name>
    <name type="synonym">Heterandria affinis</name>
    <dbReference type="NCBI Taxonomy" id="33528"/>
    <lineage>
        <taxon>Eukaryota</taxon>
        <taxon>Metazoa</taxon>
        <taxon>Chordata</taxon>
        <taxon>Craniata</taxon>
        <taxon>Vertebrata</taxon>
        <taxon>Euteleostomi</taxon>
        <taxon>Actinopterygii</taxon>
        <taxon>Neopterygii</taxon>
        <taxon>Teleostei</taxon>
        <taxon>Neoteleostei</taxon>
        <taxon>Acanthomorphata</taxon>
        <taxon>Ovalentaria</taxon>
        <taxon>Atherinomorphae</taxon>
        <taxon>Cyprinodontiformes</taxon>
        <taxon>Poeciliidae</taxon>
        <taxon>Poeciliinae</taxon>
        <taxon>Gambusia</taxon>
    </lineage>
</organism>
<dbReference type="FunFam" id="1.10.630.10:FF:000003">
    <property type="entry name" value="cytochrome P450 3A12-like isoform X2"/>
    <property type="match status" value="1"/>
</dbReference>
<evidence type="ECO:0000256" key="2">
    <source>
        <dbReference type="ARBA" id="ARBA00004174"/>
    </source>
</evidence>
<dbReference type="Pfam" id="PF00067">
    <property type="entry name" value="p450"/>
    <property type="match status" value="2"/>
</dbReference>
<dbReference type="InterPro" id="IPR050705">
    <property type="entry name" value="Cytochrome_P450_3A"/>
</dbReference>
<evidence type="ECO:0000256" key="12">
    <source>
        <dbReference type="ARBA" id="ARBA00023033"/>
    </source>
</evidence>
<comment type="similarity">
    <text evidence="4 17">Belongs to the cytochrome P450 family.</text>
</comment>
<comment type="catalytic activity">
    <reaction evidence="14">
        <text>an organic molecule + reduced [NADPH--hemoprotein reductase] + O2 = an alcohol + oxidized [NADPH--hemoprotein reductase] + H2O + H(+)</text>
        <dbReference type="Rhea" id="RHEA:17149"/>
        <dbReference type="Rhea" id="RHEA-COMP:11964"/>
        <dbReference type="Rhea" id="RHEA-COMP:11965"/>
        <dbReference type="ChEBI" id="CHEBI:15377"/>
        <dbReference type="ChEBI" id="CHEBI:15378"/>
        <dbReference type="ChEBI" id="CHEBI:15379"/>
        <dbReference type="ChEBI" id="CHEBI:30879"/>
        <dbReference type="ChEBI" id="CHEBI:57618"/>
        <dbReference type="ChEBI" id="CHEBI:58210"/>
        <dbReference type="ChEBI" id="CHEBI:142491"/>
        <dbReference type="EC" id="1.14.14.1"/>
    </reaction>
</comment>
<dbReference type="EC" id="1.14.14.1" evidence="5"/>
<dbReference type="GO" id="GO:0008395">
    <property type="term" value="F:steroid hydroxylase activity"/>
    <property type="evidence" value="ECO:0007669"/>
    <property type="project" value="TreeGrafter"/>
</dbReference>
<keyword evidence="10 17" id="KW-0560">Oxidoreductase</keyword>
<dbReference type="GO" id="GO:0005506">
    <property type="term" value="F:iron ion binding"/>
    <property type="evidence" value="ECO:0007669"/>
    <property type="project" value="InterPro"/>
</dbReference>
<dbReference type="PANTHER" id="PTHR24302:SF32">
    <property type="entry name" value="CYTOCHROME P450, FAMILY 3, SUBFAMILY A, POLYPEPTIDE 65"/>
    <property type="match status" value="1"/>
</dbReference>
<dbReference type="PROSITE" id="PS00086">
    <property type="entry name" value="CYTOCHROME_P450"/>
    <property type="match status" value="1"/>
</dbReference>
<evidence type="ECO:0000256" key="3">
    <source>
        <dbReference type="ARBA" id="ARBA00004406"/>
    </source>
</evidence>
<evidence type="ECO:0000256" key="8">
    <source>
        <dbReference type="ARBA" id="ARBA00022824"/>
    </source>
</evidence>
<dbReference type="Proteomes" id="UP000250572">
    <property type="component" value="Unassembled WGS sequence"/>
</dbReference>
<dbReference type="SUPFAM" id="SSF48264">
    <property type="entry name" value="Cytochrome P450"/>
    <property type="match status" value="2"/>
</dbReference>
<evidence type="ECO:0000256" key="15">
    <source>
        <dbReference type="ARBA" id="ARBA00058600"/>
    </source>
</evidence>
<proteinExistence type="inferred from homology"/>
<comment type="function">
    <text evidence="15">Putative steroid 6-beta-hydroxylase.</text>
</comment>
<evidence type="ECO:0000256" key="17">
    <source>
        <dbReference type="RuleBase" id="RU000461"/>
    </source>
</evidence>
<dbReference type="InterPro" id="IPR001128">
    <property type="entry name" value="Cyt_P450"/>
</dbReference>
<keyword evidence="7 16" id="KW-0479">Metal-binding</keyword>
<keyword evidence="12 17" id="KW-0503">Monooxygenase</keyword>
<keyword evidence="6 16" id="KW-0349">Heme</keyword>
<evidence type="ECO:0000256" key="4">
    <source>
        <dbReference type="ARBA" id="ARBA00010617"/>
    </source>
</evidence>
<evidence type="ECO:0000256" key="5">
    <source>
        <dbReference type="ARBA" id="ARBA00012109"/>
    </source>
</evidence>
<evidence type="ECO:0000256" key="13">
    <source>
        <dbReference type="ARBA" id="ARBA00023136"/>
    </source>
</evidence>
<keyword evidence="19" id="KW-1185">Reference proteome</keyword>
<comment type="caution">
    <text evidence="18">The sequence shown here is derived from an EMBL/GenBank/DDBJ whole genome shotgun (WGS) entry which is preliminary data.</text>
</comment>
<dbReference type="InterPro" id="IPR036396">
    <property type="entry name" value="Cyt_P450_sf"/>
</dbReference>
<dbReference type="STRING" id="33528.ENSGAFP00000018990"/>
<reference evidence="18 19" key="1">
    <citation type="journal article" date="2018" name="G3 (Bethesda)">
        <title>A High-Quality Reference Genome for the Invasive Mosquitofish Gambusia affinis Using a Chicago Library.</title>
        <authorList>
            <person name="Hoffberg S.L."/>
            <person name="Troendle N.J."/>
            <person name="Glenn T.C."/>
            <person name="Mahmud O."/>
            <person name="Louha S."/>
            <person name="Chalopin D."/>
            <person name="Bennetzen J.L."/>
            <person name="Mauricio R."/>
        </authorList>
    </citation>
    <scope>NUCLEOTIDE SEQUENCE [LARGE SCALE GENOMIC DNA]</scope>
    <source>
        <strain evidence="18">NE01/NJP1002.9</strain>
        <tissue evidence="18">Muscle</tissue>
    </source>
</reference>
<keyword evidence="8" id="KW-0256">Endoplasmic reticulum</keyword>
<evidence type="ECO:0000256" key="9">
    <source>
        <dbReference type="ARBA" id="ARBA00022848"/>
    </source>
</evidence>
<evidence type="ECO:0000256" key="14">
    <source>
        <dbReference type="ARBA" id="ARBA00047827"/>
    </source>
</evidence>
<evidence type="ECO:0000313" key="19">
    <source>
        <dbReference type="Proteomes" id="UP000250572"/>
    </source>
</evidence>
<dbReference type="PRINTS" id="PR00385">
    <property type="entry name" value="P450"/>
</dbReference>
<dbReference type="EMBL" id="NHOQ01001073">
    <property type="protein sequence ID" value="PWA27245.1"/>
    <property type="molecule type" value="Genomic_DNA"/>
</dbReference>
<evidence type="ECO:0000256" key="1">
    <source>
        <dbReference type="ARBA" id="ARBA00001971"/>
    </source>
</evidence>
<dbReference type="PRINTS" id="PR00463">
    <property type="entry name" value="EP450I"/>
</dbReference>
<sequence>MESGWITGRPGADFPGIGLLLRSKTLLETYNAPVQYQSLMEMDYLDSVINESLRLFPIAARLERVAKASVEINGLVIPKDMVVLVPTWPLHRDPEIWPEPEKFKPERYGHWTYGVFEKLGVRGPKPTMYWGTVGRHNLVYYLDDNECAKKYGRVWGLYELRRPMLAVMDPEMLKIILVKECFTYFTNRRNFRLNGDLYDAVNIAEDDQWRRIRNQVTPSFTSGHIKQMFNIMQHHSHKTVVGLQSKVPNCMQSPGVEHIYIQAGNLNHVAVSGVYSSIFGPYSMDVMASCLFSVDLDSINEPSNPFIAHASKLLRFPVPLFLFQGFFPFCLPLLDLLGVSLFPKSSTSFFRAVVEKVRAERNESSRKNMADILQYFINYQTKNLTKVMENQGLNDHEILSQVTMLIFAGYETSATTLTFLAYTLARNPEVMKHLQQEIDSTFPEKGPIQYESLMQMGYLSSVVDECLRLYPPAPRLERMTKETVKIKGITIPKNMIVMIPVYALHRDPEFWPDPEEFKPERFSKENKQSINPYTYLPFGIGPRNCLGMRFALVMIKLALVKVLQNYSFLVCDETEIPLRMDPEGLMGPLQPIKLKLQKRSLNSADMDN</sequence>
<evidence type="ECO:0000256" key="11">
    <source>
        <dbReference type="ARBA" id="ARBA00023004"/>
    </source>
</evidence>
<keyword evidence="11 16" id="KW-0408">Iron</keyword>
<dbReference type="GO" id="GO:0020037">
    <property type="term" value="F:heme binding"/>
    <property type="evidence" value="ECO:0007669"/>
    <property type="project" value="InterPro"/>
</dbReference>
<dbReference type="Gene3D" id="1.10.630.10">
    <property type="entry name" value="Cytochrome P450"/>
    <property type="match status" value="2"/>
</dbReference>
<keyword evidence="9" id="KW-0492">Microsome</keyword>